<keyword evidence="1" id="KW-0812">Transmembrane</keyword>
<keyword evidence="1" id="KW-0472">Membrane</keyword>
<reference evidence="2 3" key="1">
    <citation type="submission" date="2024-04" db="EMBL/GenBank/DDBJ databases">
        <title>Draft genome sequence of Sessilibacter corallicola NBRC 116591.</title>
        <authorList>
            <person name="Miyakawa T."/>
            <person name="Kusuya Y."/>
            <person name="Miura T."/>
        </authorList>
    </citation>
    <scope>NUCLEOTIDE SEQUENCE [LARGE SCALE GENOMIC DNA]</scope>
    <source>
        <strain evidence="2 3">KU-00831-HH</strain>
    </source>
</reference>
<feature type="transmembrane region" description="Helical" evidence="1">
    <location>
        <begin position="12"/>
        <end position="33"/>
    </location>
</feature>
<sequence length="79" mass="8684">MKIKKFFEKHYASIPLTIASFELMNSEIIGLGIGHIASYHVGIVVVIAVAISAYVIGRLIEKNVSTQDGKSKEEVHEDV</sequence>
<gene>
    <name evidence="2" type="ORF">NBRC116591_41400</name>
</gene>
<evidence type="ECO:0000313" key="3">
    <source>
        <dbReference type="Proteomes" id="UP001465153"/>
    </source>
</evidence>
<comment type="caution">
    <text evidence="2">The sequence shown here is derived from an EMBL/GenBank/DDBJ whole genome shotgun (WGS) entry which is preliminary data.</text>
</comment>
<feature type="transmembrane region" description="Helical" evidence="1">
    <location>
        <begin position="39"/>
        <end position="60"/>
    </location>
</feature>
<dbReference type="EMBL" id="BAABWN010000035">
    <property type="protein sequence ID" value="GAA6170325.1"/>
    <property type="molecule type" value="Genomic_DNA"/>
</dbReference>
<evidence type="ECO:0000313" key="2">
    <source>
        <dbReference type="EMBL" id="GAA6170325.1"/>
    </source>
</evidence>
<accession>A0ABQ0AF90</accession>
<organism evidence="2 3">
    <name type="scientific">Sessilibacter corallicola</name>
    <dbReference type="NCBI Taxonomy" id="2904075"/>
    <lineage>
        <taxon>Bacteria</taxon>
        <taxon>Pseudomonadati</taxon>
        <taxon>Pseudomonadota</taxon>
        <taxon>Gammaproteobacteria</taxon>
        <taxon>Cellvibrionales</taxon>
        <taxon>Cellvibrionaceae</taxon>
        <taxon>Sessilibacter</taxon>
    </lineage>
</organism>
<name>A0ABQ0AF90_9GAMM</name>
<proteinExistence type="predicted"/>
<dbReference type="Proteomes" id="UP001465153">
    <property type="component" value="Unassembled WGS sequence"/>
</dbReference>
<evidence type="ECO:0000256" key="1">
    <source>
        <dbReference type="SAM" id="Phobius"/>
    </source>
</evidence>
<dbReference type="RefSeq" id="WP_353304631.1">
    <property type="nucleotide sequence ID" value="NZ_BAABWN010000035.1"/>
</dbReference>
<keyword evidence="3" id="KW-1185">Reference proteome</keyword>
<protein>
    <submittedName>
        <fullName evidence="2">Uncharacterized protein</fullName>
    </submittedName>
</protein>
<keyword evidence="1" id="KW-1133">Transmembrane helix</keyword>